<dbReference type="Proteomes" id="UP000198857">
    <property type="component" value="Unassembled WGS sequence"/>
</dbReference>
<sequence>MSGGRPGARPGPGRPEPAGAPAEARETSGATTGLVLAFVRQELGEDAVQEVLRRAQVPHTAEELTQPSTWTSYETRIRLFTAATELLGDPNVMFRMGAESLRTGMAPALVVLVRAMGSPRQVFQRLPKAVANFSTTSTMTVQEVGPTSATLRYELHDGYAHSRLDCDYARGLITMIPTIFGLAPARVVHEECESSGYEACVYHLSWDRRSRRPWGRRRSVSADPELTALREQVRSLQSAATDLVDGGDLETVLARIVERAAAAVLAPAYLLAVSAPGGGAPLVHSAGLPAAEVPGLTARLLAGEDLGPGAVTVDVASARRTHGRLAALHRPGDGGLGDERAMLAAYAGHAAAALDLVLALEDSRSEARRAGALLDLAHRLALAADADEVCAVVADALPRIVGCGSSGVMLWEPASAALRTTACVGLRPEAEIVLRTTTLRAEDVPELFGMLSDREPRVLDTDRSSGPLRTLLGSLDLHSAVAVPLLAGTTFLGVVTASWTAGELGDGPDRDVLARLRGVGDQASTALQKARLLETVRHQATHDALTGLPNRVLFRERLAAALAAVPDGGAVGVLFCDLDRFKAVNDTLGHAAGDELLRQVSARLRAAVRPGDTVGRLSGDEFAVLLPRLGTPADAGSVVARVAEAFGDPFRLDGTPVDVGTSTGVAVHSGRVSDVAAVAEQLLRDADAAMYRHKHRDRPPTPSPRPAS</sequence>
<dbReference type="InterPro" id="IPR000160">
    <property type="entry name" value="GGDEF_dom"/>
</dbReference>
<evidence type="ECO:0000313" key="3">
    <source>
        <dbReference type="EMBL" id="SFQ01791.1"/>
    </source>
</evidence>
<dbReference type="InterPro" id="IPR052163">
    <property type="entry name" value="DGC-Regulatory_Protein"/>
</dbReference>
<dbReference type="STRING" id="1523247.SAMN05660464_0502"/>
<dbReference type="InterPro" id="IPR038158">
    <property type="entry name" value="H-NOX_domain_sf"/>
</dbReference>
<dbReference type="Gene3D" id="3.30.450.40">
    <property type="match status" value="1"/>
</dbReference>
<proteinExistence type="predicted"/>
<dbReference type="Gene3D" id="3.90.1520.10">
    <property type="entry name" value="H-NOX domain"/>
    <property type="match status" value="1"/>
</dbReference>
<dbReference type="NCBIfam" id="TIGR00254">
    <property type="entry name" value="GGDEF"/>
    <property type="match status" value="1"/>
</dbReference>
<accession>A0A1I5V2U8</accession>
<organism evidence="3 4">
    <name type="scientific">Geodermatophilus dictyosporus</name>
    <dbReference type="NCBI Taxonomy" id="1523247"/>
    <lineage>
        <taxon>Bacteria</taxon>
        <taxon>Bacillati</taxon>
        <taxon>Actinomycetota</taxon>
        <taxon>Actinomycetes</taxon>
        <taxon>Geodermatophilales</taxon>
        <taxon>Geodermatophilaceae</taxon>
        <taxon>Geodermatophilus</taxon>
    </lineage>
</organism>
<dbReference type="Pfam" id="PF00990">
    <property type="entry name" value="GGDEF"/>
    <property type="match status" value="1"/>
</dbReference>
<dbReference type="Gene3D" id="3.30.70.270">
    <property type="match status" value="1"/>
</dbReference>
<dbReference type="CDD" id="cd01949">
    <property type="entry name" value="GGDEF"/>
    <property type="match status" value="1"/>
</dbReference>
<dbReference type="OrthoDB" id="23692at2"/>
<dbReference type="InterPro" id="IPR029016">
    <property type="entry name" value="GAF-like_dom_sf"/>
</dbReference>
<dbReference type="PANTHER" id="PTHR46663:SF3">
    <property type="entry name" value="SLL0267 PROTEIN"/>
    <property type="match status" value="1"/>
</dbReference>
<evidence type="ECO:0000313" key="4">
    <source>
        <dbReference type="Proteomes" id="UP000198857"/>
    </source>
</evidence>
<dbReference type="PROSITE" id="PS50887">
    <property type="entry name" value="GGDEF"/>
    <property type="match status" value="1"/>
</dbReference>
<dbReference type="Pfam" id="PF09536">
    <property type="entry name" value="DUF2378"/>
    <property type="match status" value="1"/>
</dbReference>
<dbReference type="SUPFAM" id="SSF55781">
    <property type="entry name" value="GAF domain-like"/>
    <property type="match status" value="1"/>
</dbReference>
<dbReference type="SMART" id="SM00267">
    <property type="entry name" value="GGDEF"/>
    <property type="match status" value="1"/>
</dbReference>
<dbReference type="GO" id="GO:0020037">
    <property type="term" value="F:heme binding"/>
    <property type="evidence" value="ECO:0007669"/>
    <property type="project" value="InterPro"/>
</dbReference>
<dbReference type="InterPro" id="IPR043128">
    <property type="entry name" value="Rev_trsase/Diguanyl_cyclase"/>
</dbReference>
<evidence type="ECO:0000259" key="2">
    <source>
        <dbReference type="PROSITE" id="PS50887"/>
    </source>
</evidence>
<dbReference type="InterPro" id="IPR011751">
    <property type="entry name" value="Mxa_paralog_2265"/>
</dbReference>
<keyword evidence="4" id="KW-1185">Reference proteome</keyword>
<protein>
    <submittedName>
        <fullName evidence="3">Myxococcales-restricted protein, TIGR02265 family</fullName>
    </submittedName>
</protein>
<dbReference type="InterPro" id="IPR029787">
    <property type="entry name" value="Nucleotide_cyclase"/>
</dbReference>
<name>A0A1I5V2U8_9ACTN</name>
<evidence type="ECO:0000256" key="1">
    <source>
        <dbReference type="SAM" id="MobiDB-lite"/>
    </source>
</evidence>
<dbReference type="RefSeq" id="WP_091116957.1">
    <property type="nucleotide sequence ID" value="NZ_FOWQ01000012.1"/>
</dbReference>
<gene>
    <name evidence="3" type="ORF">SAMN05660464_0502</name>
</gene>
<dbReference type="AlphaFoldDB" id="A0A1I5V2U8"/>
<reference evidence="4" key="1">
    <citation type="submission" date="2016-10" db="EMBL/GenBank/DDBJ databases">
        <authorList>
            <person name="Varghese N."/>
            <person name="Submissions S."/>
        </authorList>
    </citation>
    <scope>NUCLEOTIDE SEQUENCE [LARGE SCALE GENOMIC DNA]</scope>
    <source>
        <strain evidence="4">DSM 44208</strain>
    </source>
</reference>
<feature type="region of interest" description="Disordered" evidence="1">
    <location>
        <begin position="1"/>
        <end position="27"/>
    </location>
</feature>
<feature type="domain" description="GGDEF" evidence="2">
    <location>
        <begin position="569"/>
        <end position="706"/>
    </location>
</feature>
<dbReference type="EMBL" id="FOWQ01000012">
    <property type="protein sequence ID" value="SFQ01791.1"/>
    <property type="molecule type" value="Genomic_DNA"/>
</dbReference>
<dbReference type="PANTHER" id="PTHR46663">
    <property type="entry name" value="DIGUANYLATE CYCLASE DGCT-RELATED"/>
    <property type="match status" value="1"/>
</dbReference>
<dbReference type="SUPFAM" id="SSF55073">
    <property type="entry name" value="Nucleotide cyclase"/>
    <property type="match status" value="1"/>
</dbReference>